<comment type="caution">
    <text evidence="10">The sequence shown here is derived from an EMBL/GenBank/DDBJ whole genome shotgun (WGS) entry which is preliminary data.</text>
</comment>
<gene>
    <name evidence="10" type="ORF">BKA08_000650</name>
</gene>
<dbReference type="InterPro" id="IPR009100">
    <property type="entry name" value="AcylCoA_DH/oxidase_NM_dom_sf"/>
</dbReference>
<dbReference type="Proteomes" id="UP000516957">
    <property type="component" value="Unassembled WGS sequence"/>
</dbReference>
<dbReference type="InterPro" id="IPR013786">
    <property type="entry name" value="AcylCoA_DH/ox_N"/>
</dbReference>
<comment type="similarity">
    <text evidence="2 6">Belongs to the acyl-CoA dehydrogenase family.</text>
</comment>
<evidence type="ECO:0000259" key="7">
    <source>
        <dbReference type="Pfam" id="PF00441"/>
    </source>
</evidence>
<evidence type="ECO:0000256" key="6">
    <source>
        <dbReference type="RuleBase" id="RU362125"/>
    </source>
</evidence>
<protein>
    <submittedName>
        <fullName evidence="10">Alkylation response protein AidB-like acyl-CoA dehydrogenase</fullName>
    </submittedName>
</protein>
<proteinExistence type="inferred from homology"/>
<sequence>MDLSYSAEEQAFRTEVRTWLGDHLTGDFAALRGLGGPGRDHEAHDERLAWNQHLAAHGWTALGWPVEHGGRGLSLMQQVIFHEEYARADAPARVNHLGEELLGPTLIAFGTPEQQQRFLPPIVAATELWCQGYSEPGAGSDLANVQTRARLEPGPDGEQWVVDGQKVWTSLAHLSQWCFVLARTEPGSQRHEGLSFLLVPLDQEGVEVRPIDQITGGSEFNEVFLTGARTDAAMVVGEPGRGWGVAMGLLGFERGVSTLGQQVGFARELETVVERARANGSYDDPVLRDRLAQATVELEVMRVNALRGLSAVTAGSDSAAGGGAASIAKLVWGGWHRRLGELAMQVAGADGLTARGAAYDLDPHQRLFLFSRADTIYGGSDEVQRTILAERVLGLPREPRPTTPTTSTQGAR</sequence>
<keyword evidence="5 6" id="KW-0560">Oxidoreductase</keyword>
<keyword evidence="4 6" id="KW-0274">FAD</keyword>
<evidence type="ECO:0000256" key="3">
    <source>
        <dbReference type="ARBA" id="ARBA00022630"/>
    </source>
</evidence>
<dbReference type="InterPro" id="IPR006091">
    <property type="entry name" value="Acyl-CoA_Oxase/DH_mid-dom"/>
</dbReference>
<evidence type="ECO:0000313" key="10">
    <source>
        <dbReference type="EMBL" id="NYD56412.1"/>
    </source>
</evidence>
<evidence type="ECO:0000256" key="1">
    <source>
        <dbReference type="ARBA" id="ARBA00001974"/>
    </source>
</evidence>
<feature type="domain" description="Acyl-CoA dehydrogenase/oxidase N-terminal" evidence="9">
    <location>
        <begin position="7"/>
        <end position="124"/>
    </location>
</feature>
<dbReference type="Pfam" id="PF02771">
    <property type="entry name" value="Acyl-CoA_dh_N"/>
    <property type="match status" value="1"/>
</dbReference>
<dbReference type="Gene3D" id="1.20.140.10">
    <property type="entry name" value="Butyryl-CoA Dehydrogenase, subunit A, domain 3"/>
    <property type="match status" value="1"/>
</dbReference>
<evidence type="ECO:0000259" key="8">
    <source>
        <dbReference type="Pfam" id="PF02770"/>
    </source>
</evidence>
<dbReference type="PANTHER" id="PTHR43292">
    <property type="entry name" value="ACYL-COA DEHYDROGENASE"/>
    <property type="match status" value="1"/>
</dbReference>
<keyword evidence="11" id="KW-1185">Reference proteome</keyword>
<dbReference type="SUPFAM" id="SSF56645">
    <property type="entry name" value="Acyl-CoA dehydrogenase NM domain-like"/>
    <property type="match status" value="1"/>
</dbReference>
<reference evidence="10 11" key="1">
    <citation type="submission" date="2020-07" db="EMBL/GenBank/DDBJ databases">
        <title>Sequencing the genomes of 1000 actinobacteria strains.</title>
        <authorList>
            <person name="Klenk H.-P."/>
        </authorList>
    </citation>
    <scope>NUCLEOTIDE SEQUENCE [LARGE SCALE GENOMIC DNA]</scope>
    <source>
        <strain evidence="10 11">DSM 18965</strain>
    </source>
</reference>
<dbReference type="InterPro" id="IPR009075">
    <property type="entry name" value="AcylCo_DH/oxidase_C"/>
</dbReference>
<name>A0A7Y9EYN9_9ACTN</name>
<keyword evidence="3 6" id="KW-0285">Flavoprotein</keyword>
<feature type="domain" description="Acyl-CoA oxidase/dehydrogenase middle" evidence="8">
    <location>
        <begin position="130"/>
        <end position="216"/>
    </location>
</feature>
<dbReference type="RefSeq" id="WP_179614319.1">
    <property type="nucleotide sequence ID" value="NZ_CP059163.1"/>
</dbReference>
<accession>A0A7Y9EYN9</accession>
<organism evidence="10 11">
    <name type="scientific">Nocardioides marinisabuli</name>
    <dbReference type="NCBI Taxonomy" id="419476"/>
    <lineage>
        <taxon>Bacteria</taxon>
        <taxon>Bacillati</taxon>
        <taxon>Actinomycetota</taxon>
        <taxon>Actinomycetes</taxon>
        <taxon>Propionibacteriales</taxon>
        <taxon>Nocardioidaceae</taxon>
        <taxon>Nocardioides</taxon>
    </lineage>
</organism>
<dbReference type="InterPro" id="IPR046373">
    <property type="entry name" value="Acyl-CoA_Oxase/DH_mid-dom_sf"/>
</dbReference>
<dbReference type="Pfam" id="PF02770">
    <property type="entry name" value="Acyl-CoA_dh_M"/>
    <property type="match status" value="1"/>
</dbReference>
<dbReference type="GO" id="GO:0005886">
    <property type="term" value="C:plasma membrane"/>
    <property type="evidence" value="ECO:0007669"/>
    <property type="project" value="TreeGrafter"/>
</dbReference>
<evidence type="ECO:0000259" key="9">
    <source>
        <dbReference type="Pfam" id="PF02771"/>
    </source>
</evidence>
<dbReference type="InterPro" id="IPR037069">
    <property type="entry name" value="AcylCoA_DH/ox_N_sf"/>
</dbReference>
<dbReference type="Gene3D" id="2.40.110.10">
    <property type="entry name" value="Butyryl-CoA Dehydrogenase, subunit A, domain 2"/>
    <property type="match status" value="1"/>
</dbReference>
<evidence type="ECO:0000313" key="11">
    <source>
        <dbReference type="Proteomes" id="UP000516957"/>
    </source>
</evidence>
<feature type="domain" description="Acyl-CoA dehydrogenase/oxidase C-terminal" evidence="7">
    <location>
        <begin position="240"/>
        <end position="393"/>
    </location>
</feature>
<dbReference type="EMBL" id="JACCBE010000001">
    <property type="protein sequence ID" value="NYD56412.1"/>
    <property type="molecule type" value="Genomic_DNA"/>
</dbReference>
<dbReference type="GO" id="GO:0050660">
    <property type="term" value="F:flavin adenine dinucleotide binding"/>
    <property type="evidence" value="ECO:0007669"/>
    <property type="project" value="InterPro"/>
</dbReference>
<dbReference type="Gene3D" id="1.10.540.10">
    <property type="entry name" value="Acyl-CoA dehydrogenase/oxidase, N-terminal domain"/>
    <property type="match status" value="1"/>
</dbReference>
<evidence type="ECO:0000256" key="2">
    <source>
        <dbReference type="ARBA" id="ARBA00009347"/>
    </source>
</evidence>
<comment type="cofactor">
    <cofactor evidence="1 6">
        <name>FAD</name>
        <dbReference type="ChEBI" id="CHEBI:57692"/>
    </cofactor>
</comment>
<dbReference type="SUPFAM" id="SSF47203">
    <property type="entry name" value="Acyl-CoA dehydrogenase C-terminal domain-like"/>
    <property type="match status" value="1"/>
</dbReference>
<dbReference type="Pfam" id="PF00441">
    <property type="entry name" value="Acyl-CoA_dh_1"/>
    <property type="match status" value="1"/>
</dbReference>
<evidence type="ECO:0000256" key="5">
    <source>
        <dbReference type="ARBA" id="ARBA00023002"/>
    </source>
</evidence>
<dbReference type="InterPro" id="IPR052161">
    <property type="entry name" value="Mycobact_Acyl-CoA_DH"/>
</dbReference>
<dbReference type="AlphaFoldDB" id="A0A7Y9EYN9"/>
<dbReference type="InterPro" id="IPR036250">
    <property type="entry name" value="AcylCo_DH-like_C"/>
</dbReference>
<evidence type="ECO:0000256" key="4">
    <source>
        <dbReference type="ARBA" id="ARBA00022827"/>
    </source>
</evidence>
<dbReference type="PANTHER" id="PTHR43292:SF3">
    <property type="entry name" value="ACYL-COA DEHYDROGENASE FADE29"/>
    <property type="match status" value="1"/>
</dbReference>
<dbReference type="GO" id="GO:0016627">
    <property type="term" value="F:oxidoreductase activity, acting on the CH-CH group of donors"/>
    <property type="evidence" value="ECO:0007669"/>
    <property type="project" value="InterPro"/>
</dbReference>